<evidence type="ECO:0000256" key="3">
    <source>
        <dbReference type="SAM" id="MobiDB-lite"/>
    </source>
</evidence>
<evidence type="ECO:0000256" key="4">
    <source>
        <dbReference type="SAM" id="SignalP"/>
    </source>
</evidence>
<accession>A0AA39YFV7</accession>
<evidence type="ECO:0000313" key="7">
    <source>
        <dbReference type="Proteomes" id="UP001174936"/>
    </source>
</evidence>
<feature type="region of interest" description="Disordered" evidence="3">
    <location>
        <begin position="718"/>
        <end position="739"/>
    </location>
</feature>
<dbReference type="Pfam" id="PF00149">
    <property type="entry name" value="Metallophos"/>
    <property type="match status" value="1"/>
</dbReference>
<dbReference type="EMBL" id="JAULSV010000002">
    <property type="protein sequence ID" value="KAK0651887.1"/>
    <property type="molecule type" value="Genomic_DNA"/>
</dbReference>
<dbReference type="PANTHER" id="PTHR10340">
    <property type="entry name" value="SPHINGOMYELIN PHOSPHODIESTERASE"/>
    <property type="match status" value="1"/>
</dbReference>
<organism evidence="6 7">
    <name type="scientific">Cercophora newfieldiana</name>
    <dbReference type="NCBI Taxonomy" id="92897"/>
    <lineage>
        <taxon>Eukaryota</taxon>
        <taxon>Fungi</taxon>
        <taxon>Dikarya</taxon>
        <taxon>Ascomycota</taxon>
        <taxon>Pezizomycotina</taxon>
        <taxon>Sordariomycetes</taxon>
        <taxon>Sordariomycetidae</taxon>
        <taxon>Sordariales</taxon>
        <taxon>Lasiosphaeriaceae</taxon>
        <taxon>Cercophora</taxon>
    </lineage>
</organism>
<evidence type="ECO:0000259" key="5">
    <source>
        <dbReference type="Pfam" id="PF00149"/>
    </source>
</evidence>
<evidence type="ECO:0000256" key="2">
    <source>
        <dbReference type="ARBA" id="ARBA00023180"/>
    </source>
</evidence>
<dbReference type="InterPro" id="IPR041805">
    <property type="entry name" value="ASMase/PPN1_MPP"/>
</dbReference>
<dbReference type="SUPFAM" id="SSF56300">
    <property type="entry name" value="Metallo-dependent phosphatases"/>
    <property type="match status" value="1"/>
</dbReference>
<dbReference type="CDD" id="cd00842">
    <property type="entry name" value="MPP_ASMase"/>
    <property type="match status" value="1"/>
</dbReference>
<evidence type="ECO:0000313" key="6">
    <source>
        <dbReference type="EMBL" id="KAK0651887.1"/>
    </source>
</evidence>
<feature type="compositionally biased region" description="Basic and acidic residues" evidence="3">
    <location>
        <begin position="718"/>
        <end position="733"/>
    </location>
</feature>
<sequence>MHPLHLFLFVLTTVTAVGAIPPNLPGEYEYTVPAAFPTSVFASYHVLPGSTTEPQPVIFDPVLNITFPFNLTDPEHIPKQNTDTPVYPPAPGEPSDKLERDEVINRAIAEVKQLIFNSSLPNNCTKCTAILAVGQKVARTAPSALPGAMGVFCSFFKYISGKPPGGKSCDTYSVGISGGPWTQILATANMTGRDGQNICAYLNHCDAPPAHTVKAKFPKPYPKHPKTPISSGKKVKVLHLSDLHLDTRYSAGSEANCAETSGRICCRLRTPEPPKGKNSTAIPQTPIPQFPAPIYGAHKCDSPYYLALAALQSIGPLSGATLENPPAFTLYTGDLIAHDAQHEKSRDYVESIESVVWQMFKYYIGGPLYAALGNHDTSPDNHDVAHAVDNNGPLGKQFSWNYDHVSKLWEHYGWIDSKTQEQAAAYYAAYSVVHPLGLRIITLNTDLSFKGNPFAYIHSEDPDFSGMFAFLIEELQKAEDAGQRVWIMGHAHGGWDGWNGLFAGSDLLQQIIERYSPHVIANAFWGHTHEDQTVIYYKNNGTSQTASNALVTGWIGPSISPHEDLNSGWRMYEVDTGSWDIMEAYTFFANVSTFDKLNETGPVFKLEYSTRAAYADGAGWPTDTPLNATFWHLVTEAMERNHTMVDDFVNYQSKSSALGPSCRNEMPGFPSESCYRALVCYIRSSTVALGSACPPLYGTVQHNPWPAHKREIKRLKAEASKKEEESKKQKESQEPSNPVKSVKILQTWQIWDWLLGQDIALLDEWASNFKGISEKLGST</sequence>
<reference evidence="6" key="1">
    <citation type="submission" date="2023-06" db="EMBL/GenBank/DDBJ databases">
        <title>Genome-scale phylogeny and comparative genomics of the fungal order Sordariales.</title>
        <authorList>
            <consortium name="Lawrence Berkeley National Laboratory"/>
            <person name="Hensen N."/>
            <person name="Bonometti L."/>
            <person name="Westerberg I."/>
            <person name="Brannstrom I.O."/>
            <person name="Guillou S."/>
            <person name="Cros-Aarteil S."/>
            <person name="Calhoun S."/>
            <person name="Haridas S."/>
            <person name="Kuo A."/>
            <person name="Mondo S."/>
            <person name="Pangilinan J."/>
            <person name="Riley R."/>
            <person name="Labutti K."/>
            <person name="Andreopoulos B."/>
            <person name="Lipzen A."/>
            <person name="Chen C."/>
            <person name="Yanf M."/>
            <person name="Daum C."/>
            <person name="Ng V."/>
            <person name="Clum A."/>
            <person name="Steindorff A."/>
            <person name="Ohm R."/>
            <person name="Martin F."/>
            <person name="Silar P."/>
            <person name="Natvig D."/>
            <person name="Lalanne C."/>
            <person name="Gautier V."/>
            <person name="Ament-Velasquez S.L."/>
            <person name="Kruys A."/>
            <person name="Hutchinson M.I."/>
            <person name="Powell A.J."/>
            <person name="Barry K."/>
            <person name="Miller A.N."/>
            <person name="Grigoriev I.V."/>
            <person name="Debuchy R."/>
            <person name="Gladieux P."/>
            <person name="Thoren M.H."/>
            <person name="Johannesson H."/>
        </authorList>
    </citation>
    <scope>NUCLEOTIDE SEQUENCE</scope>
    <source>
        <strain evidence="6">SMH2532-1</strain>
    </source>
</reference>
<dbReference type="GO" id="GO:0008081">
    <property type="term" value="F:phosphoric diester hydrolase activity"/>
    <property type="evidence" value="ECO:0007669"/>
    <property type="project" value="TreeGrafter"/>
</dbReference>
<name>A0AA39YFV7_9PEZI</name>
<keyword evidence="2" id="KW-0325">Glycoprotein</keyword>
<dbReference type="AlphaFoldDB" id="A0AA39YFV7"/>
<keyword evidence="4" id="KW-0732">Signal</keyword>
<feature type="signal peptide" evidence="4">
    <location>
        <begin position="1"/>
        <end position="19"/>
    </location>
</feature>
<dbReference type="InterPro" id="IPR004843">
    <property type="entry name" value="Calcineurin-like_PHP"/>
</dbReference>
<comment type="caution">
    <text evidence="6">The sequence shown here is derived from an EMBL/GenBank/DDBJ whole genome shotgun (WGS) entry which is preliminary data.</text>
</comment>
<keyword evidence="1" id="KW-0378">Hydrolase</keyword>
<dbReference type="Gene3D" id="3.60.21.10">
    <property type="match status" value="1"/>
</dbReference>
<evidence type="ECO:0000256" key="1">
    <source>
        <dbReference type="ARBA" id="ARBA00022801"/>
    </source>
</evidence>
<feature type="region of interest" description="Disordered" evidence="3">
    <location>
        <begin position="78"/>
        <end position="97"/>
    </location>
</feature>
<feature type="chain" id="PRO_5041282910" evidence="4">
    <location>
        <begin position="20"/>
        <end position="779"/>
    </location>
</feature>
<feature type="domain" description="Calcineurin-like phosphoesterase" evidence="5">
    <location>
        <begin position="236"/>
        <end position="530"/>
    </location>
</feature>
<gene>
    <name evidence="6" type="ORF">B0T16DRAFT_89564</name>
</gene>
<dbReference type="PANTHER" id="PTHR10340:SF27">
    <property type="entry name" value="ACL091CP"/>
    <property type="match status" value="1"/>
</dbReference>
<dbReference type="InterPro" id="IPR029052">
    <property type="entry name" value="Metallo-depent_PP-like"/>
</dbReference>
<keyword evidence="7" id="KW-1185">Reference proteome</keyword>
<dbReference type="Proteomes" id="UP001174936">
    <property type="component" value="Unassembled WGS sequence"/>
</dbReference>
<proteinExistence type="predicted"/>
<protein>
    <submittedName>
        <fullName evidence="6">Metallo-dependent phosphatase-like protein</fullName>
    </submittedName>
</protein>